<dbReference type="EMBL" id="JAPQKH010000003">
    <property type="protein sequence ID" value="KAJ5107179.1"/>
    <property type="molecule type" value="Genomic_DNA"/>
</dbReference>
<evidence type="ECO:0000256" key="3">
    <source>
        <dbReference type="ARBA" id="ARBA00022833"/>
    </source>
</evidence>
<keyword evidence="3" id="KW-0862">Zinc</keyword>
<proteinExistence type="predicted"/>
<dbReference type="GO" id="GO:0006351">
    <property type="term" value="P:DNA-templated transcription"/>
    <property type="evidence" value="ECO:0007669"/>
    <property type="project" value="InterPro"/>
</dbReference>
<dbReference type="Pfam" id="PF04082">
    <property type="entry name" value="Fungal_trans"/>
    <property type="match status" value="1"/>
</dbReference>
<comment type="caution">
    <text evidence="10">The sequence shown here is derived from an EMBL/GenBank/DDBJ whole genome shotgun (WGS) entry which is preliminary data.</text>
</comment>
<accession>A0A9W9FVI9</accession>
<dbReference type="GO" id="GO:0000981">
    <property type="term" value="F:DNA-binding transcription factor activity, RNA polymerase II-specific"/>
    <property type="evidence" value="ECO:0007669"/>
    <property type="project" value="TreeGrafter"/>
</dbReference>
<evidence type="ECO:0000256" key="2">
    <source>
        <dbReference type="ARBA" id="ARBA00022723"/>
    </source>
</evidence>
<keyword evidence="4" id="KW-0805">Transcription regulation</keyword>
<dbReference type="PANTHER" id="PTHR47782:SF12">
    <property type="entry name" value="ZN(II)2CYS6 TRANSCRIPTION FACTOR (EUROFUNG)"/>
    <property type="match status" value="1"/>
</dbReference>
<evidence type="ECO:0000313" key="10">
    <source>
        <dbReference type="EMBL" id="KAJ5107179.1"/>
    </source>
</evidence>
<dbReference type="InterPro" id="IPR011009">
    <property type="entry name" value="Kinase-like_dom_sf"/>
</dbReference>
<organism evidence="10 11">
    <name type="scientific">Penicillium angulare</name>
    <dbReference type="NCBI Taxonomy" id="116970"/>
    <lineage>
        <taxon>Eukaryota</taxon>
        <taxon>Fungi</taxon>
        <taxon>Dikarya</taxon>
        <taxon>Ascomycota</taxon>
        <taxon>Pezizomycotina</taxon>
        <taxon>Eurotiomycetes</taxon>
        <taxon>Eurotiomycetidae</taxon>
        <taxon>Eurotiales</taxon>
        <taxon>Aspergillaceae</taxon>
        <taxon>Penicillium</taxon>
    </lineage>
</organism>
<dbReference type="GO" id="GO:0045944">
    <property type="term" value="P:positive regulation of transcription by RNA polymerase II"/>
    <property type="evidence" value="ECO:0007669"/>
    <property type="project" value="TreeGrafter"/>
</dbReference>
<dbReference type="InterPro" id="IPR052202">
    <property type="entry name" value="Yeast_MetPath_Reg"/>
</dbReference>
<keyword evidence="7" id="KW-0539">Nucleus</keyword>
<dbReference type="GO" id="GO:0043565">
    <property type="term" value="F:sequence-specific DNA binding"/>
    <property type="evidence" value="ECO:0007669"/>
    <property type="project" value="TreeGrafter"/>
</dbReference>
<feature type="compositionally biased region" description="Polar residues" evidence="8">
    <location>
        <begin position="30"/>
        <end position="55"/>
    </location>
</feature>
<dbReference type="GO" id="GO:0008270">
    <property type="term" value="F:zinc ion binding"/>
    <property type="evidence" value="ECO:0007669"/>
    <property type="project" value="InterPro"/>
</dbReference>
<evidence type="ECO:0000256" key="4">
    <source>
        <dbReference type="ARBA" id="ARBA00023015"/>
    </source>
</evidence>
<keyword evidence="5" id="KW-0238">DNA-binding</keyword>
<name>A0A9W9FVI9_9EURO</name>
<sequence length="1362" mass="153801">MFRYVSTLEARVQSLESQLRAAKSRRSEPQRNGSSRTSHSHGATNFTSYPTTNTARPLAPQGSREQENCTANFNEAPREPQRASSELAILDMLYNSAVPSDPDVVNLPGLPSSNTARNLVDAAFHYVQARYCVVDWAQVRDWHQDRESLAYTPNHAPIGLQTGAFFIWIIYAIGARFVSNPEHSSEAYFARARCYLPAVMSLQNLETVQALLCLVQYYFRASEPPIWHLVGFVLRLCVKLRYHRKVTSENLDPYTIELQKRFFWCAYCFDRCASMLAKLPFGISDLDIDVETPIDIEVTCTDQERIRELQIRQSNGESTNEQGTVTTMTAALHHLQVYRIRSRITTNFMGPNARIPSSSDVASLLSELNEWKQQEPHHDSRSLTRQGADRVRANYLQAVLLLIRPVLMGNTVDPDLVGLCVTFAVDACDSAKALSLNPQTHVDRITTYHVFYFGITLLQCLAIQPTVLTPRRAHHAISSCLSALAIYARMLPSVAPFLHLFEMLSDLFVRNDHTSGDYPMVGLRKILNNIVSSDPSETSGARFLRSLSDPETHQGIFDPKASETENTATRHDSLLDGQTSVTAFGGEDQLDMFLEVSSLYAPDAAMTNLWTGPWLDPSSTEFPPALGALGANYNEKLTWINHKELQQVNATWIRGFIDMHQIDTEHVTQDPNIKALFRAIEAGYKIILSLKWNYSQLHFPAIGAAAHTIELQHLNAVLQVVMDKVNILVIGNEPFIEVRNGHADQRLNAFYESLADAVISFRREQPDSNKPKLYMGAFNRLDLPVKRTQAIERMLQFIASRPELEGADLHPHMPTLQGHKSMLEYVLPRLRPDQRFLATEFSLVWHWKKHLADPVSEYFCTKYAFPKGVKVHEVISAAMQAPWSYEQWEDFLSHEPWDTGRLEVATCGFCPMRLRKLPLPVDGNPWMLNGIFAPSTVRLREDGSSILCTRGDADEYDPLAKQAESNEITQLVEEINLDALISRASTLREGRSCFIPNDLAYDSATRSSVMGGMNYHIEITFDDGISWLARIRKSNATSPPPELRDYILNSEVATLQFLSNETKVPVPKIFDFNFSDTNPVGVGYILMEKLPGHSLRWSIATLEQRRKVIDQLSDVYIELKNHPFTLLGSMNSPGSYGIGPFARESLTDFHGPEMKALGPFSLTAESVRAEIELILDLIARQESYVDRPIDAFLIHRFLLDKVSDIFGENKLDDEKFYLKHADDKGDQILVDDDFGITGIIDREWAHTDSKSGAFNSPIVLFDEADFYDGGNSVSEDESFLVECFEAKGHSDLGSIVRNGHIIHRFRFCCGYSPMDWKGYIGLFGGFLGALGIKDFHWETWKVEALDRYKDDHRLQQVIGTCK</sequence>
<protein>
    <recommendedName>
        <fullName evidence="9">Xylanolytic transcriptional activator regulatory domain-containing protein</fullName>
    </recommendedName>
</protein>
<evidence type="ECO:0000256" key="6">
    <source>
        <dbReference type="ARBA" id="ARBA00023163"/>
    </source>
</evidence>
<evidence type="ECO:0000256" key="5">
    <source>
        <dbReference type="ARBA" id="ARBA00023125"/>
    </source>
</evidence>
<feature type="region of interest" description="Disordered" evidence="8">
    <location>
        <begin position="19"/>
        <end position="81"/>
    </location>
</feature>
<dbReference type="CDD" id="cd12148">
    <property type="entry name" value="fungal_TF_MHR"/>
    <property type="match status" value="1"/>
</dbReference>
<evidence type="ECO:0000256" key="1">
    <source>
        <dbReference type="ARBA" id="ARBA00004123"/>
    </source>
</evidence>
<dbReference type="InterPro" id="IPR007219">
    <property type="entry name" value="XnlR_reg_dom"/>
</dbReference>
<dbReference type="GO" id="GO:0005634">
    <property type="term" value="C:nucleus"/>
    <property type="evidence" value="ECO:0007669"/>
    <property type="project" value="UniProtKB-SubCell"/>
</dbReference>
<evidence type="ECO:0000313" key="11">
    <source>
        <dbReference type="Proteomes" id="UP001149165"/>
    </source>
</evidence>
<gene>
    <name evidence="10" type="ORF">N7456_003854</name>
</gene>
<keyword evidence="11" id="KW-1185">Reference proteome</keyword>
<feature type="domain" description="Xylanolytic transcriptional activator regulatory" evidence="9">
    <location>
        <begin position="226"/>
        <end position="299"/>
    </location>
</feature>
<reference evidence="10" key="1">
    <citation type="submission" date="2022-11" db="EMBL/GenBank/DDBJ databases">
        <authorList>
            <person name="Petersen C."/>
        </authorList>
    </citation>
    <scope>NUCLEOTIDE SEQUENCE</scope>
    <source>
        <strain evidence="10">IBT 30069</strain>
    </source>
</reference>
<dbReference type="SMART" id="SM00906">
    <property type="entry name" value="Fungal_trans"/>
    <property type="match status" value="1"/>
</dbReference>
<reference evidence="10" key="2">
    <citation type="journal article" date="2023" name="IMA Fungus">
        <title>Comparative genomic study of the Penicillium genus elucidates a diverse pangenome and 15 lateral gene transfer events.</title>
        <authorList>
            <person name="Petersen C."/>
            <person name="Sorensen T."/>
            <person name="Nielsen M.R."/>
            <person name="Sondergaard T.E."/>
            <person name="Sorensen J.L."/>
            <person name="Fitzpatrick D.A."/>
            <person name="Frisvad J.C."/>
            <person name="Nielsen K.L."/>
        </authorList>
    </citation>
    <scope>NUCLEOTIDE SEQUENCE</scope>
    <source>
        <strain evidence="10">IBT 30069</strain>
    </source>
</reference>
<evidence type="ECO:0000256" key="8">
    <source>
        <dbReference type="SAM" id="MobiDB-lite"/>
    </source>
</evidence>
<evidence type="ECO:0000259" key="9">
    <source>
        <dbReference type="SMART" id="SM00906"/>
    </source>
</evidence>
<keyword evidence="6" id="KW-0804">Transcription</keyword>
<dbReference type="SUPFAM" id="SSF56112">
    <property type="entry name" value="Protein kinase-like (PK-like)"/>
    <property type="match status" value="1"/>
</dbReference>
<dbReference type="OrthoDB" id="5229289at2759"/>
<comment type="subcellular location">
    <subcellularLocation>
        <location evidence="1">Nucleus</location>
    </subcellularLocation>
</comment>
<keyword evidence="2" id="KW-0479">Metal-binding</keyword>
<dbReference type="Proteomes" id="UP001149165">
    <property type="component" value="Unassembled WGS sequence"/>
</dbReference>
<evidence type="ECO:0000256" key="7">
    <source>
        <dbReference type="ARBA" id="ARBA00023242"/>
    </source>
</evidence>
<dbReference type="PANTHER" id="PTHR47782">
    <property type="entry name" value="ZN(II)2CYS6 TRANSCRIPTION FACTOR (EUROFUNG)-RELATED"/>
    <property type="match status" value="1"/>
</dbReference>